<comment type="similarity">
    <text evidence="2">Belongs to the membrane fusion protein (MFP) (TC 8.A.1) family.</text>
</comment>
<feature type="domain" description="YbhG-like alpha-helical hairpin" evidence="6">
    <location>
        <begin position="113"/>
        <end position="232"/>
    </location>
</feature>
<feature type="domain" description="YknX-like C-terminal permuted SH3-like" evidence="7">
    <location>
        <begin position="358"/>
        <end position="423"/>
    </location>
</feature>
<dbReference type="InterPro" id="IPR050465">
    <property type="entry name" value="UPF0194_transport"/>
</dbReference>
<comment type="caution">
    <text evidence="8">The sequence shown here is derived from an EMBL/GenBank/DDBJ whole genome shotgun (WGS) entry which is preliminary data.</text>
</comment>
<dbReference type="PATRIC" id="fig|1538.10.peg.1816"/>
<evidence type="ECO:0000313" key="8">
    <source>
        <dbReference type="EMBL" id="OAA86822.1"/>
    </source>
</evidence>
<dbReference type="PANTHER" id="PTHR32347">
    <property type="entry name" value="EFFLUX SYSTEM COMPONENT YKNX-RELATED"/>
    <property type="match status" value="1"/>
</dbReference>
<dbReference type="Gene3D" id="1.10.287.470">
    <property type="entry name" value="Helix hairpin bin"/>
    <property type="match status" value="1"/>
</dbReference>
<comment type="subcellular location">
    <subcellularLocation>
        <location evidence="1">Cell envelope</location>
    </subcellularLocation>
</comment>
<dbReference type="NCBIfam" id="TIGR01730">
    <property type="entry name" value="RND_mfp"/>
    <property type="match status" value="1"/>
</dbReference>
<evidence type="ECO:0000256" key="3">
    <source>
        <dbReference type="ARBA" id="ARBA00023054"/>
    </source>
</evidence>
<protein>
    <submittedName>
        <fullName evidence="8">Multidrug resistance protein MdtA</fullName>
    </submittedName>
</protein>
<dbReference type="InterPro" id="IPR059052">
    <property type="entry name" value="HH_YbhG-like"/>
</dbReference>
<dbReference type="SUPFAM" id="SSF111369">
    <property type="entry name" value="HlyD-like secretion proteins"/>
    <property type="match status" value="1"/>
</dbReference>
<dbReference type="OrthoDB" id="2015187at2"/>
<feature type="compositionally biased region" description="Polar residues" evidence="4">
    <location>
        <begin position="198"/>
        <end position="214"/>
    </location>
</feature>
<dbReference type="InterPro" id="IPR006143">
    <property type="entry name" value="RND_pump_MFP"/>
</dbReference>
<evidence type="ECO:0000256" key="4">
    <source>
        <dbReference type="SAM" id="MobiDB-lite"/>
    </source>
</evidence>
<keyword evidence="3" id="KW-0175">Coiled coil</keyword>
<accession>A0A162KTS0</accession>
<dbReference type="Pfam" id="PF25881">
    <property type="entry name" value="HH_YBHG"/>
    <property type="match status" value="1"/>
</dbReference>
<evidence type="ECO:0000256" key="2">
    <source>
        <dbReference type="ARBA" id="ARBA00009477"/>
    </source>
</evidence>
<proteinExistence type="inferred from homology"/>
<dbReference type="GO" id="GO:0016020">
    <property type="term" value="C:membrane"/>
    <property type="evidence" value="ECO:0007669"/>
    <property type="project" value="InterPro"/>
</dbReference>
<dbReference type="Gene3D" id="2.40.30.170">
    <property type="match status" value="1"/>
</dbReference>
<keyword evidence="5" id="KW-0472">Membrane</keyword>
<dbReference type="Proteomes" id="UP000077407">
    <property type="component" value="Unassembled WGS sequence"/>
</dbReference>
<dbReference type="Pfam" id="PF25989">
    <property type="entry name" value="YknX_C"/>
    <property type="match status" value="1"/>
</dbReference>
<evidence type="ECO:0000313" key="9">
    <source>
        <dbReference type="Proteomes" id="UP000077407"/>
    </source>
</evidence>
<dbReference type="Gene3D" id="2.40.420.20">
    <property type="match status" value="1"/>
</dbReference>
<keyword evidence="5" id="KW-0812">Transmembrane</keyword>
<dbReference type="Gene3D" id="2.40.50.100">
    <property type="match status" value="1"/>
</dbReference>
<evidence type="ECO:0000259" key="7">
    <source>
        <dbReference type="Pfam" id="PF25989"/>
    </source>
</evidence>
<feature type="region of interest" description="Disordered" evidence="4">
    <location>
        <begin position="198"/>
        <end position="220"/>
    </location>
</feature>
<gene>
    <name evidence="8" type="primary">mdtA_2</name>
    <name evidence="8" type="ORF">WY13_02216</name>
</gene>
<dbReference type="EMBL" id="LITT01000023">
    <property type="protein sequence ID" value="OAA86822.1"/>
    <property type="molecule type" value="Genomic_DNA"/>
</dbReference>
<organism evidence="8 9">
    <name type="scientific">Clostridium ljungdahlii</name>
    <dbReference type="NCBI Taxonomy" id="1538"/>
    <lineage>
        <taxon>Bacteria</taxon>
        <taxon>Bacillati</taxon>
        <taxon>Bacillota</taxon>
        <taxon>Clostridia</taxon>
        <taxon>Eubacteriales</taxon>
        <taxon>Clostridiaceae</taxon>
        <taxon>Clostridium</taxon>
    </lineage>
</organism>
<feature type="transmembrane region" description="Helical" evidence="5">
    <location>
        <begin position="21"/>
        <end position="41"/>
    </location>
</feature>
<dbReference type="GO" id="GO:0022857">
    <property type="term" value="F:transmembrane transporter activity"/>
    <property type="evidence" value="ECO:0007669"/>
    <property type="project" value="InterPro"/>
</dbReference>
<dbReference type="RefSeq" id="WP_063555652.1">
    <property type="nucleotide sequence ID" value="NZ_LITT01000023.1"/>
</dbReference>
<dbReference type="PANTHER" id="PTHR32347:SF23">
    <property type="entry name" value="BLL5650 PROTEIN"/>
    <property type="match status" value="1"/>
</dbReference>
<evidence type="ECO:0000256" key="5">
    <source>
        <dbReference type="SAM" id="Phobius"/>
    </source>
</evidence>
<reference evidence="8 9" key="1">
    <citation type="journal article" date="2015" name="Biotechnol. Bioeng.">
        <title>Genome sequence and phenotypic characterization of Caulobacter segnis.</title>
        <authorList>
            <person name="Patel S."/>
            <person name="Fletcher B."/>
            <person name="Scott D.C."/>
            <person name="Ely B."/>
        </authorList>
    </citation>
    <scope>NUCLEOTIDE SEQUENCE [LARGE SCALE GENOMIC DNA]</scope>
    <source>
        <strain evidence="8 9">ERI-2</strain>
    </source>
</reference>
<keyword evidence="5" id="KW-1133">Transmembrane helix</keyword>
<dbReference type="AlphaFoldDB" id="A0A162KTS0"/>
<evidence type="ECO:0000259" key="6">
    <source>
        <dbReference type="Pfam" id="PF25881"/>
    </source>
</evidence>
<dbReference type="InterPro" id="IPR058637">
    <property type="entry name" value="YknX-like_C"/>
</dbReference>
<name>A0A162KTS0_9CLOT</name>
<evidence type="ECO:0000256" key="1">
    <source>
        <dbReference type="ARBA" id="ARBA00004196"/>
    </source>
</evidence>
<sequence>MSSKVLNVIREKVPNVVVRKKVPIICLVVVIIIALTTYFTAFSKNKEKEPTARSYPVKTAEIKSGSFPMTLQYEGLTGGSEVRKLSFKSSAKISKIYVSKGQHVKKGEKLADLDKTDLNFAVQAAKSQMDTASAQYSKAVNGAQQEDINKAQIAVQNAQDNNNYYKDLYDKYLKLNQSGAISNQQLNDTKLQVDSTQNALDSAEQSLRQLQNGSRPEDKQAALDQLNTAKADYDSKQSLINDATMTADMDGYVVDVLGKEGEMQQAGSPVILFRSENQVITVGLSDDDVKKVKVGTKAQVSIGDDKSQGEITNIVQLADSKSGTYSAEIKLSNPVDASKYYVGETSTVYIDMGQTDSISIPISSVLNDGEDYVYVVENGHAVKKNVTLGDTDEDKVSIEGLKDGDKLVVQGMKNLKSGYKVTVR</sequence>
<dbReference type="GO" id="GO:0030313">
    <property type="term" value="C:cell envelope"/>
    <property type="evidence" value="ECO:0007669"/>
    <property type="project" value="UniProtKB-SubCell"/>
</dbReference>